<protein>
    <submittedName>
        <fullName evidence="2">Uncharacterized protein</fullName>
    </submittedName>
</protein>
<evidence type="ECO:0000256" key="1">
    <source>
        <dbReference type="SAM" id="MobiDB-lite"/>
    </source>
</evidence>
<evidence type="ECO:0000313" key="2">
    <source>
        <dbReference type="EMBL" id="GBP88316.1"/>
    </source>
</evidence>
<organism evidence="2 3">
    <name type="scientific">Eumeta variegata</name>
    <name type="common">Bagworm moth</name>
    <name type="synonym">Eumeta japonica</name>
    <dbReference type="NCBI Taxonomy" id="151549"/>
    <lineage>
        <taxon>Eukaryota</taxon>
        <taxon>Metazoa</taxon>
        <taxon>Ecdysozoa</taxon>
        <taxon>Arthropoda</taxon>
        <taxon>Hexapoda</taxon>
        <taxon>Insecta</taxon>
        <taxon>Pterygota</taxon>
        <taxon>Neoptera</taxon>
        <taxon>Endopterygota</taxon>
        <taxon>Lepidoptera</taxon>
        <taxon>Glossata</taxon>
        <taxon>Ditrysia</taxon>
        <taxon>Tineoidea</taxon>
        <taxon>Psychidae</taxon>
        <taxon>Oiketicinae</taxon>
        <taxon>Eumeta</taxon>
    </lineage>
</organism>
<dbReference type="EMBL" id="BGZK01001922">
    <property type="protein sequence ID" value="GBP88316.1"/>
    <property type="molecule type" value="Genomic_DNA"/>
</dbReference>
<evidence type="ECO:0000313" key="3">
    <source>
        <dbReference type="Proteomes" id="UP000299102"/>
    </source>
</evidence>
<reference evidence="2 3" key="1">
    <citation type="journal article" date="2019" name="Commun. Biol.">
        <title>The bagworm genome reveals a unique fibroin gene that provides high tensile strength.</title>
        <authorList>
            <person name="Kono N."/>
            <person name="Nakamura H."/>
            <person name="Ohtoshi R."/>
            <person name="Tomita M."/>
            <person name="Numata K."/>
            <person name="Arakawa K."/>
        </authorList>
    </citation>
    <scope>NUCLEOTIDE SEQUENCE [LARGE SCALE GENOMIC DNA]</scope>
</reference>
<dbReference type="AlphaFoldDB" id="A0A4C1ZIJ9"/>
<keyword evidence="3" id="KW-1185">Reference proteome</keyword>
<accession>A0A4C1ZIJ9</accession>
<feature type="compositionally biased region" description="Basic and acidic residues" evidence="1">
    <location>
        <begin position="353"/>
        <end position="363"/>
    </location>
</feature>
<name>A0A4C1ZIJ9_EUMVA</name>
<comment type="caution">
    <text evidence="2">The sequence shown here is derived from an EMBL/GenBank/DDBJ whole genome shotgun (WGS) entry which is preliminary data.</text>
</comment>
<sequence>MRARSAELRSLTSYPSRAGRRLAPLLKSRRRNAISIGKPEPPSRPRPSVNLISFGPPTFKCIMPGAYGRASGAVGRLTRDGLLLHYRCCDGTTCTLPSSFSPTARSACAQKTFLNLQFDDVVNDDPDLNPGLDVELGHTLYCDPVLLSIEGLGYTDPARQIPEPDCLIIHSPSYANNIVDTVIFSVTLLAHNPEAGIAKLQVANGTAQLYGSVWRTPAELLIPVTHETLPLGISCERCDAQVSRSLILSTSPRIPILHHCDALVIKFIATVSGKPSYAATPSSWSLLESVFPQWSSVLRAMWPGSASSIHLANSMRLTVTTSRLHRDGRAPRRGRCPANTNPRDPHAGSSSKRPTDRRINSLV</sequence>
<feature type="compositionally biased region" description="Polar residues" evidence="1">
    <location>
        <begin position="338"/>
        <end position="352"/>
    </location>
</feature>
<feature type="region of interest" description="Disordered" evidence="1">
    <location>
        <begin position="30"/>
        <end position="49"/>
    </location>
</feature>
<dbReference type="Proteomes" id="UP000299102">
    <property type="component" value="Unassembled WGS sequence"/>
</dbReference>
<proteinExistence type="predicted"/>
<gene>
    <name evidence="2" type="ORF">EVAR_63597_1</name>
</gene>
<feature type="region of interest" description="Disordered" evidence="1">
    <location>
        <begin position="325"/>
        <end position="363"/>
    </location>
</feature>